<proteinExistence type="predicted"/>
<gene>
    <name evidence="1" type="ORF">HPB49_012818</name>
</gene>
<dbReference type="EMBL" id="CM023477">
    <property type="protein sequence ID" value="KAH7937521.1"/>
    <property type="molecule type" value="Genomic_DNA"/>
</dbReference>
<protein>
    <submittedName>
        <fullName evidence="1">Uncharacterized protein</fullName>
    </submittedName>
</protein>
<evidence type="ECO:0000313" key="2">
    <source>
        <dbReference type="Proteomes" id="UP000821865"/>
    </source>
</evidence>
<dbReference type="Proteomes" id="UP000821865">
    <property type="component" value="Chromosome 8"/>
</dbReference>
<accession>A0ACB8C9G2</accession>
<sequence>MTASFGTFKAGERKRLGGSPLLTRHLNKAATLSRGRAIVPCLSRSNGLWYPERPSYLPPPSEITECLVWPRIPIMLLKHLMHESQLEFVGQIVNVPVYVEKVVYSLSCNVVAPPLVRTITAAMTAGEGKYEGGTAGGRQ</sequence>
<evidence type="ECO:0000313" key="1">
    <source>
        <dbReference type="EMBL" id="KAH7937521.1"/>
    </source>
</evidence>
<keyword evidence="2" id="KW-1185">Reference proteome</keyword>
<reference evidence="1" key="1">
    <citation type="submission" date="2020-05" db="EMBL/GenBank/DDBJ databases">
        <title>Large-scale comparative analyses of tick genomes elucidate their genetic diversity and vector capacities.</title>
        <authorList>
            <person name="Jia N."/>
            <person name="Wang J."/>
            <person name="Shi W."/>
            <person name="Du L."/>
            <person name="Sun Y."/>
            <person name="Zhan W."/>
            <person name="Jiang J."/>
            <person name="Wang Q."/>
            <person name="Zhang B."/>
            <person name="Ji P."/>
            <person name="Sakyi L.B."/>
            <person name="Cui X."/>
            <person name="Yuan T."/>
            <person name="Jiang B."/>
            <person name="Yang W."/>
            <person name="Lam T.T.-Y."/>
            <person name="Chang Q."/>
            <person name="Ding S."/>
            <person name="Wang X."/>
            <person name="Zhu J."/>
            <person name="Ruan X."/>
            <person name="Zhao L."/>
            <person name="Wei J."/>
            <person name="Que T."/>
            <person name="Du C."/>
            <person name="Cheng J."/>
            <person name="Dai P."/>
            <person name="Han X."/>
            <person name="Huang E."/>
            <person name="Gao Y."/>
            <person name="Liu J."/>
            <person name="Shao H."/>
            <person name="Ye R."/>
            <person name="Li L."/>
            <person name="Wei W."/>
            <person name="Wang X."/>
            <person name="Wang C."/>
            <person name="Yang T."/>
            <person name="Huo Q."/>
            <person name="Li W."/>
            <person name="Guo W."/>
            <person name="Chen H."/>
            <person name="Zhou L."/>
            <person name="Ni X."/>
            <person name="Tian J."/>
            <person name="Zhou Y."/>
            <person name="Sheng Y."/>
            <person name="Liu T."/>
            <person name="Pan Y."/>
            <person name="Xia L."/>
            <person name="Li J."/>
            <person name="Zhao F."/>
            <person name="Cao W."/>
        </authorList>
    </citation>
    <scope>NUCLEOTIDE SEQUENCE</scope>
    <source>
        <strain evidence="1">Dsil-2018</strain>
    </source>
</reference>
<comment type="caution">
    <text evidence="1">The sequence shown here is derived from an EMBL/GenBank/DDBJ whole genome shotgun (WGS) entry which is preliminary data.</text>
</comment>
<name>A0ACB8C9G2_DERSI</name>
<organism evidence="1 2">
    <name type="scientific">Dermacentor silvarum</name>
    <name type="common">Tick</name>
    <dbReference type="NCBI Taxonomy" id="543639"/>
    <lineage>
        <taxon>Eukaryota</taxon>
        <taxon>Metazoa</taxon>
        <taxon>Ecdysozoa</taxon>
        <taxon>Arthropoda</taxon>
        <taxon>Chelicerata</taxon>
        <taxon>Arachnida</taxon>
        <taxon>Acari</taxon>
        <taxon>Parasitiformes</taxon>
        <taxon>Ixodida</taxon>
        <taxon>Ixodoidea</taxon>
        <taxon>Ixodidae</taxon>
        <taxon>Rhipicephalinae</taxon>
        <taxon>Dermacentor</taxon>
    </lineage>
</organism>